<dbReference type="Proteomes" id="UP000182938">
    <property type="component" value="Chromosome"/>
</dbReference>
<dbReference type="GO" id="GO:0016829">
    <property type="term" value="F:lyase activity"/>
    <property type="evidence" value="ECO:0007669"/>
    <property type="project" value="UniProtKB-KW"/>
</dbReference>
<proteinExistence type="predicted"/>
<sequence>MTTVLLAHGSPDARHSATLERLRSRVAEPLAAAGRGSTHLVYIENDHPRPEELGPRLDGDVTVVPMLITPAFHARVDVPAAVRALGVTGARVRVVGALGGHPLLLDAVDERLRAAGHDEGSATLLVAGGSSSGQAGQSIRTLLDAHPRPGWLSMTLAAPRAGAASGRVVVPATLAEGVLHDKVAALAEATGSPFVQGGLADTEAVARLVLHRVLG</sequence>
<evidence type="ECO:0000256" key="1">
    <source>
        <dbReference type="ARBA" id="ARBA00022723"/>
    </source>
</evidence>
<dbReference type="InterPro" id="IPR002762">
    <property type="entry name" value="CbiX-like"/>
</dbReference>
<organism evidence="3 4">
    <name type="scientific">Janibacter indicus</name>
    <dbReference type="NCBI Taxonomy" id="857417"/>
    <lineage>
        <taxon>Bacteria</taxon>
        <taxon>Bacillati</taxon>
        <taxon>Actinomycetota</taxon>
        <taxon>Actinomycetes</taxon>
        <taxon>Micrococcales</taxon>
        <taxon>Intrasporangiaceae</taxon>
        <taxon>Janibacter</taxon>
    </lineage>
</organism>
<reference evidence="3 4" key="1">
    <citation type="submission" date="2015-11" db="EMBL/GenBank/DDBJ databases">
        <authorList>
            <person name="Zhang Y."/>
            <person name="Guo Z."/>
        </authorList>
    </citation>
    <scope>NUCLEOTIDE SEQUENCE [LARGE SCALE GENOMIC DNA]</scope>
    <source>
        <strain evidence="3 4">YFY001</strain>
    </source>
</reference>
<evidence type="ECO:0000313" key="3">
    <source>
        <dbReference type="EMBL" id="APH01510.1"/>
    </source>
</evidence>
<dbReference type="PANTHER" id="PTHR33542:SF3">
    <property type="entry name" value="SIROHYDROCHLORIN FERROCHELATASE, CHLOROPLASTIC"/>
    <property type="match status" value="1"/>
</dbReference>
<dbReference type="Gene3D" id="3.40.50.1400">
    <property type="match status" value="1"/>
</dbReference>
<dbReference type="SUPFAM" id="SSF53800">
    <property type="entry name" value="Chelatase"/>
    <property type="match status" value="1"/>
</dbReference>
<accession>A0A1L3MGQ6</accession>
<evidence type="ECO:0000256" key="2">
    <source>
        <dbReference type="ARBA" id="ARBA00023239"/>
    </source>
</evidence>
<dbReference type="EMBL" id="CP013290">
    <property type="protein sequence ID" value="APH01510.1"/>
    <property type="molecule type" value="Genomic_DNA"/>
</dbReference>
<dbReference type="AlphaFoldDB" id="A0A1L3MGQ6"/>
<dbReference type="Pfam" id="PF01903">
    <property type="entry name" value="CbiX"/>
    <property type="match status" value="1"/>
</dbReference>
<keyword evidence="4" id="KW-1185">Reference proteome</keyword>
<dbReference type="InterPro" id="IPR050963">
    <property type="entry name" value="Sirohydro_Cobaltochel/CbiX"/>
</dbReference>
<protein>
    <recommendedName>
        <fullName evidence="5">Sirohydrochlorin ferrochelatase</fullName>
    </recommendedName>
</protein>
<dbReference type="RefSeq" id="WP_072624660.1">
    <property type="nucleotide sequence ID" value="NZ_CP013290.1"/>
</dbReference>
<dbReference type="PANTHER" id="PTHR33542">
    <property type="entry name" value="SIROHYDROCHLORIN FERROCHELATASE, CHLOROPLASTIC"/>
    <property type="match status" value="1"/>
</dbReference>
<dbReference type="KEGG" id="jte:ASJ30_08160"/>
<evidence type="ECO:0008006" key="5">
    <source>
        <dbReference type="Google" id="ProtNLM"/>
    </source>
</evidence>
<dbReference type="GO" id="GO:0046872">
    <property type="term" value="F:metal ion binding"/>
    <property type="evidence" value="ECO:0007669"/>
    <property type="project" value="UniProtKB-KW"/>
</dbReference>
<name>A0A1L3MGQ6_9MICO</name>
<evidence type="ECO:0000313" key="4">
    <source>
        <dbReference type="Proteomes" id="UP000182938"/>
    </source>
</evidence>
<gene>
    <name evidence="3" type="ORF">ASJ30_08160</name>
</gene>
<keyword evidence="2" id="KW-0456">Lyase</keyword>
<keyword evidence="1" id="KW-0479">Metal-binding</keyword>